<dbReference type="Pfam" id="PF00589">
    <property type="entry name" value="Phage_integrase"/>
    <property type="match status" value="1"/>
</dbReference>
<dbReference type="InterPro" id="IPR013762">
    <property type="entry name" value="Integrase-like_cat_sf"/>
</dbReference>
<dbReference type="GO" id="GO:0006310">
    <property type="term" value="P:DNA recombination"/>
    <property type="evidence" value="ECO:0007669"/>
    <property type="project" value="UniProtKB-KW"/>
</dbReference>
<dbReference type="InterPro" id="IPR002104">
    <property type="entry name" value="Integrase_catalytic"/>
</dbReference>
<feature type="non-terminal residue" evidence="3">
    <location>
        <position position="1"/>
    </location>
</feature>
<name>A0A382L6S6_9ZZZZ</name>
<proteinExistence type="predicted"/>
<protein>
    <recommendedName>
        <fullName evidence="2">Tyr recombinase domain-containing protein</fullName>
    </recommendedName>
</protein>
<accession>A0A382L6S6</accession>
<keyword evidence="1" id="KW-0233">DNA recombination</keyword>
<dbReference type="GO" id="GO:0003677">
    <property type="term" value="F:DNA binding"/>
    <property type="evidence" value="ECO:0007669"/>
    <property type="project" value="InterPro"/>
</dbReference>
<feature type="domain" description="Tyr recombinase" evidence="2">
    <location>
        <begin position="1"/>
        <end position="117"/>
    </location>
</feature>
<evidence type="ECO:0000313" key="3">
    <source>
        <dbReference type="EMBL" id="SVC32329.1"/>
    </source>
</evidence>
<organism evidence="3">
    <name type="scientific">marine metagenome</name>
    <dbReference type="NCBI Taxonomy" id="408172"/>
    <lineage>
        <taxon>unclassified sequences</taxon>
        <taxon>metagenomes</taxon>
        <taxon>ecological metagenomes</taxon>
    </lineage>
</organism>
<evidence type="ECO:0000256" key="1">
    <source>
        <dbReference type="ARBA" id="ARBA00023172"/>
    </source>
</evidence>
<dbReference type="PROSITE" id="PS51898">
    <property type="entry name" value="TYR_RECOMBINASE"/>
    <property type="match status" value="1"/>
</dbReference>
<dbReference type="PANTHER" id="PTHR30349:SF81">
    <property type="entry name" value="TYROSINE RECOMBINASE XERC"/>
    <property type="match status" value="1"/>
</dbReference>
<reference evidence="3" key="1">
    <citation type="submission" date="2018-05" db="EMBL/GenBank/DDBJ databases">
        <authorList>
            <person name="Lanie J.A."/>
            <person name="Ng W.-L."/>
            <person name="Kazmierczak K.M."/>
            <person name="Andrzejewski T.M."/>
            <person name="Davidsen T.M."/>
            <person name="Wayne K.J."/>
            <person name="Tettelin H."/>
            <person name="Glass J.I."/>
            <person name="Rusch D."/>
            <person name="Podicherti R."/>
            <person name="Tsui H.-C.T."/>
            <person name="Winkler M.E."/>
        </authorList>
    </citation>
    <scope>NUCLEOTIDE SEQUENCE</scope>
</reference>
<sequence>KERIVPVGQQATLAIRNYLHGGRPRLVKDGTGGELFLSMRGKGISRKMVWVLVKDYAKRAGIEKNVSPHLLRHSFATHLLMGGADVRAVQEMLGHADVGTTQIYTQVESERLLDDHASYHPRGQSGG</sequence>
<dbReference type="AlphaFoldDB" id="A0A382L6S6"/>
<dbReference type="InterPro" id="IPR050090">
    <property type="entry name" value="Tyrosine_recombinase_XerCD"/>
</dbReference>
<dbReference type="SUPFAM" id="SSF56349">
    <property type="entry name" value="DNA breaking-rejoining enzymes"/>
    <property type="match status" value="1"/>
</dbReference>
<gene>
    <name evidence="3" type="ORF">METZ01_LOCUS285183</name>
</gene>
<dbReference type="InterPro" id="IPR011010">
    <property type="entry name" value="DNA_brk_join_enz"/>
</dbReference>
<dbReference type="PANTHER" id="PTHR30349">
    <property type="entry name" value="PHAGE INTEGRASE-RELATED"/>
    <property type="match status" value="1"/>
</dbReference>
<dbReference type="Gene3D" id="1.10.443.10">
    <property type="entry name" value="Intergrase catalytic core"/>
    <property type="match status" value="1"/>
</dbReference>
<dbReference type="GO" id="GO:0015074">
    <property type="term" value="P:DNA integration"/>
    <property type="evidence" value="ECO:0007669"/>
    <property type="project" value="InterPro"/>
</dbReference>
<dbReference type="EMBL" id="UINC01085103">
    <property type="protein sequence ID" value="SVC32329.1"/>
    <property type="molecule type" value="Genomic_DNA"/>
</dbReference>
<evidence type="ECO:0000259" key="2">
    <source>
        <dbReference type="PROSITE" id="PS51898"/>
    </source>
</evidence>